<evidence type="ECO:0000256" key="1">
    <source>
        <dbReference type="ARBA" id="ARBA00004123"/>
    </source>
</evidence>
<reference evidence="8" key="1">
    <citation type="journal article" date="2019" name="G3 (Bethesda)">
        <title>Genome Assemblies of Two Rare Opportunistic Yeast Pathogens: Diutina rugosa (syn. Candida rugosa) and Trichomonascus ciferrii (syn. Candida ciferrii).</title>
        <authorList>
            <person name="Mixao V."/>
            <person name="Saus E."/>
            <person name="Hansen A.P."/>
            <person name="Lass-Florl C."/>
            <person name="Gabaldon T."/>
        </authorList>
    </citation>
    <scope>NUCLEOTIDE SEQUENCE</scope>
    <source>
        <strain evidence="8">CBS 4856</strain>
    </source>
</reference>
<dbReference type="OrthoDB" id="433457at2759"/>
<evidence type="ECO:0000259" key="7">
    <source>
        <dbReference type="Pfam" id="PF10433"/>
    </source>
</evidence>
<dbReference type="InterPro" id="IPR015943">
    <property type="entry name" value="WD40/YVTN_repeat-like_dom_sf"/>
</dbReference>
<organism evidence="8 9">
    <name type="scientific">Trichomonascus ciferrii</name>
    <dbReference type="NCBI Taxonomy" id="44093"/>
    <lineage>
        <taxon>Eukaryota</taxon>
        <taxon>Fungi</taxon>
        <taxon>Dikarya</taxon>
        <taxon>Ascomycota</taxon>
        <taxon>Saccharomycotina</taxon>
        <taxon>Dipodascomycetes</taxon>
        <taxon>Dipodascales</taxon>
        <taxon>Trichomonascaceae</taxon>
        <taxon>Trichomonascus</taxon>
        <taxon>Trichomonascus ciferrii complex</taxon>
    </lineage>
</organism>
<feature type="domain" description="RSE1/DDB1/CPSF1 first beta-propeller" evidence="7">
    <location>
        <begin position="14"/>
        <end position="368"/>
    </location>
</feature>
<dbReference type="InterPro" id="IPR018846">
    <property type="entry name" value="Beta-prop_RSE1/DDB1/CPSF1_1st"/>
</dbReference>
<name>A0A642UJ90_9ASCO</name>
<accession>A0A642UJ90</accession>
<dbReference type="InterPro" id="IPR004871">
    <property type="entry name" value="RSE1/DDB1/CPSF1_C"/>
</dbReference>
<keyword evidence="5" id="KW-0539">Nucleus</keyword>
<keyword evidence="4" id="KW-0507">mRNA processing</keyword>
<dbReference type="Proteomes" id="UP000761534">
    <property type="component" value="Unassembled WGS sequence"/>
</dbReference>
<evidence type="ECO:0000313" key="8">
    <source>
        <dbReference type="EMBL" id="KAA8899931.1"/>
    </source>
</evidence>
<comment type="caution">
    <text evidence="8">The sequence shown here is derived from an EMBL/GenBank/DDBJ whole genome shotgun (WGS) entry which is preliminary data.</text>
</comment>
<proteinExistence type="inferred from homology"/>
<dbReference type="EMBL" id="SWFS01000514">
    <property type="protein sequence ID" value="KAA8899931.1"/>
    <property type="molecule type" value="Genomic_DNA"/>
</dbReference>
<comment type="similarity">
    <text evidence="2">Belongs to the DDB1 family.</text>
</comment>
<dbReference type="InterPro" id="IPR011047">
    <property type="entry name" value="Quinoprotein_ADH-like_sf"/>
</dbReference>
<evidence type="ECO:0000256" key="3">
    <source>
        <dbReference type="ARBA" id="ARBA00014577"/>
    </source>
</evidence>
<dbReference type="VEuPathDB" id="FungiDB:TRICI_006301"/>
<keyword evidence="9" id="KW-1185">Reference proteome</keyword>
<feature type="domain" description="RSE1/DDB1/CPSF1 C-terminal" evidence="6">
    <location>
        <begin position="744"/>
        <end position="1026"/>
    </location>
</feature>
<dbReference type="GO" id="GO:0005634">
    <property type="term" value="C:nucleus"/>
    <property type="evidence" value="ECO:0007669"/>
    <property type="project" value="UniProtKB-SubCell"/>
</dbReference>
<evidence type="ECO:0000256" key="4">
    <source>
        <dbReference type="ARBA" id="ARBA00022664"/>
    </source>
</evidence>
<dbReference type="Pfam" id="PF03178">
    <property type="entry name" value="CPSF_A"/>
    <property type="match status" value="1"/>
</dbReference>
<evidence type="ECO:0000313" key="9">
    <source>
        <dbReference type="Proteomes" id="UP000761534"/>
    </source>
</evidence>
<dbReference type="GO" id="GO:0006397">
    <property type="term" value="P:mRNA processing"/>
    <property type="evidence" value="ECO:0007669"/>
    <property type="project" value="UniProtKB-KW"/>
</dbReference>
<protein>
    <recommendedName>
        <fullName evidence="3">DNA damage-binding protein 1</fullName>
    </recommendedName>
</protein>
<gene>
    <name evidence="8" type="ORF">TRICI_006301</name>
</gene>
<evidence type="ECO:0000259" key="6">
    <source>
        <dbReference type="Pfam" id="PF03178"/>
    </source>
</evidence>
<sequence>MPSLITPIQSPASILYSAYANITSPKERDVILGKVCSIEIYGVTKEGLSLKYTLPIQGKLSGLTTFKPLRRNSSKKKSYGLLDWLLFITEDGACCVVTYQDNSFVHFQDIGLDFEGRNLVSSGTLITVDHSRSYLAIHAYQGYVKLYKMHNRLTEELKNPASLDSSKMEPLFHSIINHNMEFLHLIDMKFVAGIEPSCLAVVTKETDNSHHFSVLSLQPNPPKLIKKSPPEQLDYECAFIIPLMIENPPGVLAVSHKSITYFNLRDLDQPESKSFPLVSSDEPFTAYTSIDESRLLLGTQSGDLYLLVLHFDSGKLTSLDLHFMGKTVPATSLLHLSSNYFFASSHFAHSILFQVDLQAKQVVPVQEIKNIAPITDVLPLTEDESSNAFILGSGGFDTGCLKKVKRGKGVDVIAEFSTGEYIQKIWHLEENILAVSTFNSTRVFKIEQDDGSVTEVGEYNSNLLQDVSSLDLGYLNSQIYQVTSSAIISLYNGNTFQRYGSTFNFAVFSGDFILACMDSAKIVVFDNSLNMVSQKEMASEVSCITGFGGKYCAVGFWNDSRVLVLQCSDLAEVCSISIGSNVLVRSLKMKIFDTSQKLYIFMGLADGNVLVYSSLSETSEFVKETNVVCGTSPVSIFDLDHSLLVISSRPSLLEIKEGIVKTTSLNTTSIVYGVPLDHSYYGNDLLVFSSKEAIKIASISNYTTVGIQEKFMNEVVFKLESMPLAPNIILASTVRREETRLVGNLKLFDSFSLEVLDEFQLRDNETAQAIISINSETIGFSGFAIGTCIENGLHDDSQAKGRIILLNLDNSTLKLQFQNELLLPGTVYDMTFSGPEFTVPTTQFLAAINDHIKAIEISRSDVEEKFSLKLMELPKEHKCTTYAVALSSYGDRVVMGDLLRGASYGTFETSTGIANVIREASGVLPTSGVELINGDEFLVGDINGTLKKVNIKDSKPKDISMVFNFASGINRLRRINQISWNFKGFELYPDSLIATVSGGLYFHASIPKPLFDKLIAIQHKISGALPALNVQPNDAQTAYER</sequence>
<dbReference type="Gene3D" id="2.130.10.10">
    <property type="entry name" value="YVTN repeat-like/Quinoprotein amine dehydrogenase"/>
    <property type="match status" value="3"/>
</dbReference>
<dbReference type="GO" id="GO:0003676">
    <property type="term" value="F:nucleic acid binding"/>
    <property type="evidence" value="ECO:0007669"/>
    <property type="project" value="InterPro"/>
</dbReference>
<dbReference type="SUPFAM" id="SSF50998">
    <property type="entry name" value="Quinoprotein alcohol dehydrogenase-like"/>
    <property type="match status" value="1"/>
</dbReference>
<comment type="subcellular location">
    <subcellularLocation>
        <location evidence="1">Nucleus</location>
    </subcellularLocation>
</comment>
<evidence type="ECO:0000256" key="2">
    <source>
        <dbReference type="ARBA" id="ARBA00007453"/>
    </source>
</evidence>
<dbReference type="Pfam" id="PF10433">
    <property type="entry name" value="Beta-prop_RSE1_1st"/>
    <property type="match status" value="1"/>
</dbReference>
<evidence type="ECO:0000256" key="5">
    <source>
        <dbReference type="ARBA" id="ARBA00023242"/>
    </source>
</evidence>
<dbReference type="AlphaFoldDB" id="A0A642UJ90"/>
<dbReference type="PANTHER" id="PTHR10644">
    <property type="entry name" value="DNA REPAIR/RNA PROCESSING CPSF FAMILY"/>
    <property type="match status" value="1"/>
</dbReference>
<dbReference type="InterPro" id="IPR050358">
    <property type="entry name" value="RSE1/DDB1/CFT1"/>
</dbReference>